<dbReference type="InterPro" id="IPR008271">
    <property type="entry name" value="Ser/Thr_kinase_AS"/>
</dbReference>
<keyword evidence="3" id="KW-0808">Transferase</keyword>
<evidence type="ECO:0000256" key="2">
    <source>
        <dbReference type="ARBA" id="ARBA00022527"/>
    </source>
</evidence>
<comment type="catalytic activity">
    <reaction evidence="9">
        <text>L-threonyl-[protein] + ATP = O-phospho-L-threonyl-[protein] + ADP + H(+)</text>
        <dbReference type="Rhea" id="RHEA:46608"/>
        <dbReference type="Rhea" id="RHEA-COMP:11060"/>
        <dbReference type="Rhea" id="RHEA-COMP:11605"/>
        <dbReference type="ChEBI" id="CHEBI:15378"/>
        <dbReference type="ChEBI" id="CHEBI:30013"/>
        <dbReference type="ChEBI" id="CHEBI:30616"/>
        <dbReference type="ChEBI" id="CHEBI:61977"/>
        <dbReference type="ChEBI" id="CHEBI:456216"/>
        <dbReference type="EC" id="2.7.11.1"/>
    </reaction>
    <physiologicalReaction direction="left-to-right" evidence="9">
        <dbReference type="Rhea" id="RHEA:46609"/>
    </physiologicalReaction>
</comment>
<dbReference type="EC" id="2.7.11.1" evidence="1"/>
<dbReference type="InterPro" id="IPR050339">
    <property type="entry name" value="CC_SR_Kinase"/>
</dbReference>
<comment type="catalytic activity">
    <reaction evidence="10">
        <text>L-seryl-[protein] + ATP = O-phospho-L-seryl-[protein] + ADP + H(+)</text>
        <dbReference type="Rhea" id="RHEA:17989"/>
        <dbReference type="Rhea" id="RHEA-COMP:9863"/>
        <dbReference type="Rhea" id="RHEA-COMP:11604"/>
        <dbReference type="ChEBI" id="CHEBI:15378"/>
        <dbReference type="ChEBI" id="CHEBI:29999"/>
        <dbReference type="ChEBI" id="CHEBI:30616"/>
        <dbReference type="ChEBI" id="CHEBI:83421"/>
        <dbReference type="ChEBI" id="CHEBI:456216"/>
        <dbReference type="EC" id="2.7.11.1"/>
    </reaction>
    <physiologicalReaction direction="left-to-right" evidence="10">
        <dbReference type="Rhea" id="RHEA:17990"/>
    </physiologicalReaction>
</comment>
<dbReference type="SUPFAM" id="SSF56112">
    <property type="entry name" value="Protein kinase-like (PK-like)"/>
    <property type="match status" value="1"/>
</dbReference>
<evidence type="ECO:0000313" key="13">
    <source>
        <dbReference type="Proteomes" id="UP001233172"/>
    </source>
</evidence>
<keyword evidence="2" id="KW-0723">Serine/threonine-protein kinase</keyword>
<dbReference type="InterPro" id="IPR011009">
    <property type="entry name" value="Kinase-like_dom_sf"/>
</dbReference>
<dbReference type="InterPro" id="IPR000719">
    <property type="entry name" value="Prot_kinase_dom"/>
</dbReference>
<evidence type="ECO:0000313" key="12">
    <source>
        <dbReference type="EMBL" id="KAK0061993.1"/>
    </source>
</evidence>
<dbReference type="PROSITE" id="PS00108">
    <property type="entry name" value="PROTEIN_KINASE_ST"/>
    <property type="match status" value="1"/>
</dbReference>
<dbReference type="GO" id="GO:0004694">
    <property type="term" value="F:eukaryotic translation initiation factor 2alpha kinase activity"/>
    <property type="evidence" value="ECO:0007669"/>
    <property type="project" value="TreeGrafter"/>
</dbReference>
<keyword evidence="4" id="KW-0547">Nucleotide-binding</keyword>
<comment type="similarity">
    <text evidence="8">Belongs to the protein kinase superfamily. Ser/Thr protein kinase family. GCN2 subfamily.</text>
</comment>
<evidence type="ECO:0000256" key="6">
    <source>
        <dbReference type="ARBA" id="ARBA00022840"/>
    </source>
</evidence>
<evidence type="ECO:0000256" key="9">
    <source>
        <dbReference type="ARBA" id="ARBA00048659"/>
    </source>
</evidence>
<keyword evidence="13" id="KW-1185">Reference proteome</keyword>
<dbReference type="PANTHER" id="PTHR11042">
    <property type="entry name" value="EUKARYOTIC TRANSLATION INITIATION FACTOR 2-ALPHA KINASE EIF2-ALPHA KINASE -RELATED"/>
    <property type="match status" value="1"/>
</dbReference>
<feature type="non-terminal residue" evidence="12">
    <location>
        <position position="107"/>
    </location>
</feature>
<dbReference type="Pfam" id="PF00069">
    <property type="entry name" value="Pkinase"/>
    <property type="match status" value="1"/>
</dbReference>
<evidence type="ECO:0000256" key="1">
    <source>
        <dbReference type="ARBA" id="ARBA00012513"/>
    </source>
</evidence>
<feature type="non-terminal residue" evidence="12">
    <location>
        <position position="1"/>
    </location>
</feature>
<protein>
    <recommendedName>
        <fullName evidence="1">non-specific serine/threonine protein kinase</fullName>
        <ecNumber evidence="1">2.7.11.1</ecNumber>
    </recommendedName>
</protein>
<evidence type="ECO:0000256" key="8">
    <source>
        <dbReference type="ARBA" id="ARBA00037982"/>
    </source>
</evidence>
<accession>A0AAD8BWK4</accession>
<evidence type="ECO:0000256" key="10">
    <source>
        <dbReference type="ARBA" id="ARBA00048977"/>
    </source>
</evidence>
<dbReference type="PROSITE" id="PS50011">
    <property type="entry name" value="PROTEIN_KINASE_DOM"/>
    <property type="match status" value="1"/>
</dbReference>
<evidence type="ECO:0000256" key="3">
    <source>
        <dbReference type="ARBA" id="ARBA00022679"/>
    </source>
</evidence>
<evidence type="ECO:0000256" key="5">
    <source>
        <dbReference type="ARBA" id="ARBA00022777"/>
    </source>
</evidence>
<feature type="domain" description="Protein kinase" evidence="11">
    <location>
        <begin position="1"/>
        <end position="107"/>
    </location>
</feature>
<dbReference type="GO" id="GO:0005524">
    <property type="term" value="F:ATP binding"/>
    <property type="evidence" value="ECO:0007669"/>
    <property type="project" value="UniProtKB-KW"/>
</dbReference>
<evidence type="ECO:0000259" key="11">
    <source>
        <dbReference type="PROSITE" id="PS50011"/>
    </source>
</evidence>
<sequence length="107" mass="12183">YAVKHGEDADDNKEAKLMKGFNQPNIVQCYDYHLSEKHGLFMVLQLCTGGQLRGVKRDESNSIPLFLQITNAIKYLHSKNVWHRDLKPENIFLDEQGNIKVGDLGIA</sequence>
<name>A0AAD8BWK4_BIOPF</name>
<dbReference type="GO" id="GO:0005737">
    <property type="term" value="C:cytoplasm"/>
    <property type="evidence" value="ECO:0007669"/>
    <property type="project" value="TreeGrafter"/>
</dbReference>
<dbReference type="Gene3D" id="1.10.510.10">
    <property type="entry name" value="Transferase(Phosphotransferase) domain 1"/>
    <property type="match status" value="1"/>
</dbReference>
<reference evidence="12" key="2">
    <citation type="submission" date="2023-04" db="EMBL/GenBank/DDBJ databases">
        <authorList>
            <person name="Bu L."/>
            <person name="Lu L."/>
            <person name="Laidemitt M.R."/>
            <person name="Zhang S.M."/>
            <person name="Mutuku M."/>
            <person name="Mkoji G."/>
            <person name="Steinauer M."/>
            <person name="Loker E.S."/>
        </authorList>
    </citation>
    <scope>NUCLEOTIDE SEQUENCE</scope>
    <source>
        <strain evidence="12">KasaAsao</strain>
        <tissue evidence="12">Whole Snail</tissue>
    </source>
</reference>
<gene>
    <name evidence="12" type="ORF">Bpfe_008486</name>
</gene>
<keyword evidence="5 12" id="KW-0418">Kinase</keyword>
<comment type="caution">
    <text evidence="12">The sequence shown here is derived from an EMBL/GenBank/DDBJ whole genome shotgun (WGS) entry which is preliminary data.</text>
</comment>
<dbReference type="GO" id="GO:0017148">
    <property type="term" value="P:negative regulation of translation"/>
    <property type="evidence" value="ECO:0007669"/>
    <property type="project" value="UniProtKB-KW"/>
</dbReference>
<reference evidence="12" key="1">
    <citation type="journal article" date="2023" name="PLoS Negl. Trop. Dis.">
        <title>A genome sequence for Biomphalaria pfeifferi, the major vector snail for the human-infecting parasite Schistosoma mansoni.</title>
        <authorList>
            <person name="Bu L."/>
            <person name="Lu L."/>
            <person name="Laidemitt M.R."/>
            <person name="Zhang S.M."/>
            <person name="Mutuku M."/>
            <person name="Mkoji G."/>
            <person name="Steinauer M."/>
            <person name="Loker E.S."/>
        </authorList>
    </citation>
    <scope>NUCLEOTIDE SEQUENCE</scope>
    <source>
        <strain evidence="12">KasaAsao</strain>
    </source>
</reference>
<dbReference type="PANTHER" id="PTHR11042:SF160">
    <property type="entry name" value="EUKARYOTIC TRANSLATION INITIATION FACTOR 2-ALPHA KINASE 1"/>
    <property type="match status" value="1"/>
</dbReference>
<dbReference type="AlphaFoldDB" id="A0AAD8BWK4"/>
<evidence type="ECO:0000256" key="4">
    <source>
        <dbReference type="ARBA" id="ARBA00022741"/>
    </source>
</evidence>
<keyword evidence="6" id="KW-0067">ATP-binding</keyword>
<dbReference type="Proteomes" id="UP001233172">
    <property type="component" value="Unassembled WGS sequence"/>
</dbReference>
<keyword evidence="7" id="KW-0652">Protein synthesis inhibitor</keyword>
<proteinExistence type="inferred from homology"/>
<dbReference type="GO" id="GO:0005634">
    <property type="term" value="C:nucleus"/>
    <property type="evidence" value="ECO:0007669"/>
    <property type="project" value="TreeGrafter"/>
</dbReference>
<dbReference type="EMBL" id="JASAOG010000027">
    <property type="protein sequence ID" value="KAK0061993.1"/>
    <property type="molecule type" value="Genomic_DNA"/>
</dbReference>
<evidence type="ECO:0000256" key="7">
    <source>
        <dbReference type="ARBA" id="ARBA00023193"/>
    </source>
</evidence>
<organism evidence="12 13">
    <name type="scientific">Biomphalaria pfeifferi</name>
    <name type="common">Bloodfluke planorb</name>
    <name type="synonym">Freshwater snail</name>
    <dbReference type="NCBI Taxonomy" id="112525"/>
    <lineage>
        <taxon>Eukaryota</taxon>
        <taxon>Metazoa</taxon>
        <taxon>Spiralia</taxon>
        <taxon>Lophotrochozoa</taxon>
        <taxon>Mollusca</taxon>
        <taxon>Gastropoda</taxon>
        <taxon>Heterobranchia</taxon>
        <taxon>Euthyneura</taxon>
        <taxon>Panpulmonata</taxon>
        <taxon>Hygrophila</taxon>
        <taxon>Lymnaeoidea</taxon>
        <taxon>Planorbidae</taxon>
        <taxon>Biomphalaria</taxon>
    </lineage>
</organism>